<name>A0A0M3JXN6_ANISI</name>
<organism evidence="5">
    <name type="scientific">Anisakis simplex</name>
    <name type="common">Herring worm</name>
    <dbReference type="NCBI Taxonomy" id="6269"/>
    <lineage>
        <taxon>Eukaryota</taxon>
        <taxon>Metazoa</taxon>
        <taxon>Ecdysozoa</taxon>
        <taxon>Nematoda</taxon>
        <taxon>Chromadorea</taxon>
        <taxon>Rhabditida</taxon>
        <taxon>Spirurina</taxon>
        <taxon>Ascaridomorpha</taxon>
        <taxon>Ascaridoidea</taxon>
        <taxon>Anisakidae</taxon>
        <taxon>Anisakis</taxon>
        <taxon>Anisakis simplex complex</taxon>
    </lineage>
</organism>
<dbReference type="GO" id="GO:0006400">
    <property type="term" value="P:tRNA modification"/>
    <property type="evidence" value="ECO:0007669"/>
    <property type="project" value="InterPro"/>
</dbReference>
<feature type="region of interest" description="Disordered" evidence="1">
    <location>
        <begin position="63"/>
        <end position="101"/>
    </location>
</feature>
<proteinExistence type="predicted"/>
<reference evidence="5" key="1">
    <citation type="submission" date="2017-02" db="UniProtKB">
        <authorList>
            <consortium name="WormBaseParasite"/>
        </authorList>
    </citation>
    <scope>IDENTIFICATION</scope>
</reference>
<evidence type="ECO:0000313" key="3">
    <source>
        <dbReference type="EMBL" id="VDK47716.1"/>
    </source>
</evidence>
<evidence type="ECO:0000313" key="4">
    <source>
        <dbReference type="Proteomes" id="UP000267096"/>
    </source>
</evidence>
<dbReference type="InterPro" id="IPR040183">
    <property type="entry name" value="THUMPD1-like"/>
</dbReference>
<dbReference type="PANTHER" id="PTHR13452:SF10">
    <property type="entry name" value="THUMP DOMAIN-CONTAINING PROTEIN 1"/>
    <property type="match status" value="1"/>
</dbReference>
<dbReference type="SUPFAM" id="SSF143437">
    <property type="entry name" value="THUMP domain-like"/>
    <property type="match status" value="1"/>
</dbReference>
<feature type="region of interest" description="Disordered" evidence="1">
    <location>
        <begin position="298"/>
        <end position="326"/>
    </location>
</feature>
<dbReference type="GO" id="GO:0003723">
    <property type="term" value="F:RNA binding"/>
    <property type="evidence" value="ECO:0007669"/>
    <property type="project" value="InterPro"/>
</dbReference>
<evidence type="ECO:0000259" key="2">
    <source>
        <dbReference type="Pfam" id="PF02926"/>
    </source>
</evidence>
<feature type="domain" description="THUMP" evidence="2">
    <location>
        <begin position="189"/>
        <end position="264"/>
    </location>
</feature>
<dbReference type="EMBL" id="UYRR01031214">
    <property type="protein sequence ID" value="VDK47716.1"/>
    <property type="molecule type" value="Genomic_DNA"/>
</dbReference>
<gene>
    <name evidence="3" type="ORF">ASIM_LOCUS12589</name>
</gene>
<dbReference type="InterPro" id="IPR004114">
    <property type="entry name" value="THUMP_dom"/>
</dbReference>
<keyword evidence="4" id="KW-1185">Reference proteome</keyword>
<dbReference type="WBParaSite" id="ASIM_0001312301-mRNA-1">
    <property type="protein sequence ID" value="ASIM_0001312301-mRNA-1"/>
    <property type="gene ID" value="ASIM_0001312301"/>
</dbReference>
<dbReference type="AlphaFoldDB" id="A0A0M3JXN6"/>
<dbReference type="PANTHER" id="PTHR13452">
    <property type="entry name" value="THUMP DOMAIN CONTAINING PROTEIN 1-RELATED"/>
    <property type="match status" value="1"/>
</dbReference>
<reference evidence="3 4" key="2">
    <citation type="submission" date="2018-11" db="EMBL/GenBank/DDBJ databases">
        <authorList>
            <consortium name="Pathogen Informatics"/>
        </authorList>
    </citation>
    <scope>NUCLEOTIDE SEQUENCE [LARGE SCALE GENOMIC DNA]</scope>
</reference>
<dbReference type="CDD" id="cd11717">
    <property type="entry name" value="THUMP_THUMPD1_like"/>
    <property type="match status" value="1"/>
</dbReference>
<dbReference type="Gene3D" id="3.30.2300.10">
    <property type="entry name" value="THUMP superfamily"/>
    <property type="match status" value="1"/>
</dbReference>
<dbReference type="OrthoDB" id="367221at2759"/>
<protein>
    <submittedName>
        <fullName evidence="5">THUMP domain-containing protein</fullName>
    </submittedName>
</protein>
<evidence type="ECO:0000313" key="5">
    <source>
        <dbReference type="WBParaSite" id="ASIM_0001312301-mRNA-1"/>
    </source>
</evidence>
<feature type="compositionally biased region" description="Basic and acidic residues" evidence="1">
    <location>
        <begin position="77"/>
        <end position="88"/>
    </location>
</feature>
<dbReference type="Pfam" id="PF02926">
    <property type="entry name" value="THUMP"/>
    <property type="match status" value="1"/>
</dbReference>
<dbReference type="Proteomes" id="UP000267096">
    <property type="component" value="Unassembled WGS sequence"/>
</dbReference>
<sequence>MSGQESRKRASHQWRRIKQKSIEPGVSGLFFTCSANEKQALREAYNLLNCLIEKQQETSSEVVCKTSDECQQTNGRDSQKMSDEKNDADAESASDNSPSDAEDVADTIKRFCSNARQSNSVPFYKNRLKQRPTGVKNCLFVAVDGDLSKQVYDLADQLVARAAEQSCCRLLQRVIPIEITCRIDMPTIERLVSKHFTVNEEDGKWPTYSVEFKARNNSGVKRNIMLEMVCGVVKQMAPMSRICLDAPDIALLFQVLHNTALLSCVRNFHQRRKMSLHVERNPSNEPIKTISNLADESHKVSNAHDAAPKVTVSNDEETANSVEGSRIDCGTPEEKHCDTVDVQ</sequence>
<accession>A0A0M3JXN6</accession>
<evidence type="ECO:0000256" key="1">
    <source>
        <dbReference type="SAM" id="MobiDB-lite"/>
    </source>
</evidence>